<keyword evidence="2" id="KW-1185">Reference proteome</keyword>
<gene>
    <name evidence="1" type="ORF">GPY48_14210</name>
</gene>
<evidence type="ECO:0000313" key="1">
    <source>
        <dbReference type="EMBL" id="NDL04324.1"/>
    </source>
</evidence>
<evidence type="ECO:0000313" key="2">
    <source>
        <dbReference type="Proteomes" id="UP000466619"/>
    </source>
</evidence>
<proteinExistence type="predicted"/>
<name>A0ABX0AMQ7_9GAMM</name>
<sequence>MSISTGGSAGSMFLSNLAANTLGGVNREGHAQSTTHAAVSDGTLTIRDKDNQQQHSSARVYATWAILPDG</sequence>
<organism evidence="1 2">
    <name type="scientific">Photorhabdus bodei</name>
    <dbReference type="NCBI Taxonomy" id="2029681"/>
    <lineage>
        <taxon>Bacteria</taxon>
        <taxon>Pseudomonadati</taxon>
        <taxon>Pseudomonadota</taxon>
        <taxon>Gammaproteobacteria</taxon>
        <taxon>Enterobacterales</taxon>
        <taxon>Morganellaceae</taxon>
        <taxon>Photorhabdus</taxon>
    </lineage>
</organism>
<accession>A0ABX0AMQ7</accession>
<dbReference type="Proteomes" id="UP000466619">
    <property type="component" value="Unassembled WGS sequence"/>
</dbReference>
<comment type="caution">
    <text evidence="1">The sequence shown here is derived from an EMBL/GenBank/DDBJ whole genome shotgun (WGS) entry which is preliminary data.</text>
</comment>
<dbReference type="EMBL" id="WSFC01000030">
    <property type="protein sequence ID" value="NDL04324.1"/>
    <property type="molecule type" value="Genomic_DNA"/>
</dbReference>
<protein>
    <submittedName>
        <fullName evidence="1">Uncharacterized protein</fullName>
    </submittedName>
</protein>
<reference evidence="1 2" key="1">
    <citation type="submission" date="2019-12" db="EMBL/GenBank/DDBJ databases">
        <title>Engineering Photorhabdus to improve their lethality against agricultural pests.</title>
        <authorList>
            <person name="Machado R.A.R."/>
        </authorList>
    </citation>
    <scope>NUCLEOTIDE SEQUENCE [LARGE SCALE GENOMIC DNA]</scope>
    <source>
        <strain evidence="1 2">M-CN4</strain>
    </source>
</reference>